<evidence type="ECO:0000256" key="1">
    <source>
        <dbReference type="HAMAP-Rule" id="MF_00095"/>
    </source>
</evidence>
<dbReference type="InterPro" id="IPR040452">
    <property type="entry name" value="SfsA_C"/>
</dbReference>
<dbReference type="InterPro" id="IPR005224">
    <property type="entry name" value="SfsA"/>
</dbReference>
<dbReference type="EMBL" id="JAUSVU010000017">
    <property type="protein sequence ID" value="MDQ0535281.1"/>
    <property type="molecule type" value="Genomic_DNA"/>
</dbReference>
<gene>
    <name evidence="1" type="primary">sfsA</name>
    <name evidence="4" type="ORF">QO018_004159</name>
</gene>
<dbReference type="PANTHER" id="PTHR30545">
    <property type="entry name" value="SUGAR FERMENTATION STIMULATION PROTEIN A"/>
    <property type="match status" value="1"/>
</dbReference>
<evidence type="ECO:0000259" key="2">
    <source>
        <dbReference type="Pfam" id="PF03749"/>
    </source>
</evidence>
<proteinExistence type="inferred from homology"/>
<dbReference type="Pfam" id="PF17746">
    <property type="entry name" value="SfsA_N"/>
    <property type="match status" value="1"/>
</dbReference>
<sequence length="263" mass="28182">MSSGRAGGSVAAKMRFPSPLLQGRLIRRYKRFLADVELGGGPSGAAMVTAHVPNSGSMIGLDLPGSAVWLSRSDRPGRKLPYTLELVEAAAPWGEGLVGVNTGHPNALVAAAIAAGTIPELSGYARLRREVKYGRNSRIDVLLEDDPDRDGGRPPCYVEVKNVHLRRPGSVHATAAEFPDCVTARGAKHLEEMAAMVAQGCRAVMLYLVQRSDCTYFRTAADLDPAYDAGLRHALQAGVEALCWSCAITPESIELDRPLPIRL</sequence>
<dbReference type="NCBIfam" id="TIGR00230">
    <property type="entry name" value="sfsA"/>
    <property type="match status" value="1"/>
</dbReference>
<dbReference type="Gene3D" id="3.40.1350.60">
    <property type="match status" value="1"/>
</dbReference>
<organism evidence="4 5">
    <name type="scientific">Azospirillum picis</name>
    <dbReference type="NCBI Taxonomy" id="488438"/>
    <lineage>
        <taxon>Bacteria</taxon>
        <taxon>Pseudomonadati</taxon>
        <taxon>Pseudomonadota</taxon>
        <taxon>Alphaproteobacteria</taxon>
        <taxon>Rhodospirillales</taxon>
        <taxon>Azospirillaceae</taxon>
        <taxon>Azospirillum</taxon>
    </lineage>
</organism>
<accession>A0ABU0MPF4</accession>
<feature type="domain" description="SfsA N-terminal OB" evidence="3">
    <location>
        <begin position="26"/>
        <end position="91"/>
    </location>
</feature>
<dbReference type="Pfam" id="PF03749">
    <property type="entry name" value="SfsA"/>
    <property type="match status" value="1"/>
</dbReference>
<evidence type="ECO:0000259" key="3">
    <source>
        <dbReference type="Pfam" id="PF17746"/>
    </source>
</evidence>
<protein>
    <recommendedName>
        <fullName evidence="1">Sugar fermentation stimulation protein homolog</fullName>
    </recommendedName>
</protein>
<dbReference type="Proteomes" id="UP001244552">
    <property type="component" value="Unassembled WGS sequence"/>
</dbReference>
<evidence type="ECO:0000313" key="5">
    <source>
        <dbReference type="Proteomes" id="UP001244552"/>
    </source>
</evidence>
<dbReference type="InterPro" id="IPR041465">
    <property type="entry name" value="SfsA_N"/>
</dbReference>
<dbReference type="Gene3D" id="2.40.50.580">
    <property type="match status" value="1"/>
</dbReference>
<dbReference type="HAMAP" id="MF_00095">
    <property type="entry name" value="SfsA"/>
    <property type="match status" value="1"/>
</dbReference>
<feature type="domain" description="Sugar fermentation stimulation protein C-terminal" evidence="2">
    <location>
        <begin position="104"/>
        <end position="251"/>
    </location>
</feature>
<evidence type="ECO:0000313" key="4">
    <source>
        <dbReference type="EMBL" id="MDQ0535281.1"/>
    </source>
</evidence>
<reference evidence="4 5" key="1">
    <citation type="submission" date="2023-07" db="EMBL/GenBank/DDBJ databases">
        <title>Genomic Encyclopedia of Type Strains, Phase IV (KMG-IV): sequencing the most valuable type-strain genomes for metagenomic binning, comparative biology and taxonomic classification.</title>
        <authorList>
            <person name="Goeker M."/>
        </authorList>
    </citation>
    <scope>NUCLEOTIDE SEQUENCE [LARGE SCALE GENOMIC DNA]</scope>
    <source>
        <strain evidence="4 5">DSM 19922</strain>
    </source>
</reference>
<comment type="caution">
    <text evidence="4">The sequence shown here is derived from an EMBL/GenBank/DDBJ whole genome shotgun (WGS) entry which is preliminary data.</text>
</comment>
<comment type="similarity">
    <text evidence="1">Belongs to the SfsA family.</text>
</comment>
<name>A0ABU0MPF4_9PROT</name>
<dbReference type="CDD" id="cd22359">
    <property type="entry name" value="SfsA-like_bacterial"/>
    <property type="match status" value="1"/>
</dbReference>
<dbReference type="PANTHER" id="PTHR30545:SF2">
    <property type="entry name" value="SUGAR FERMENTATION STIMULATION PROTEIN A"/>
    <property type="match status" value="1"/>
</dbReference>
<keyword evidence="5" id="KW-1185">Reference proteome</keyword>